<dbReference type="AlphaFoldDB" id="A0ABD2Z0C1"/>
<proteinExistence type="predicted"/>
<reference evidence="1 2" key="1">
    <citation type="submission" date="2024-11" db="EMBL/GenBank/DDBJ databases">
        <title>A near-complete genome assembly of Cinchona calisaya.</title>
        <authorList>
            <person name="Lian D.C."/>
            <person name="Zhao X.W."/>
            <person name="Wei L."/>
        </authorList>
    </citation>
    <scope>NUCLEOTIDE SEQUENCE [LARGE SCALE GENOMIC DNA]</scope>
    <source>
        <tissue evidence="1">Nenye</tissue>
    </source>
</reference>
<dbReference type="Proteomes" id="UP001630127">
    <property type="component" value="Unassembled WGS sequence"/>
</dbReference>
<sequence length="102" mass="11426">MARSHSIDLDTMDLVDDYGEFNCVREHDIDDWDEVSNLPQERGNGIKNLDSAIVDNLNSHGIGNDVEIDCKQRRGVDKSCNTIDMVNVCGELSSNEAEQRNT</sequence>
<name>A0ABD2Z0C1_9GENT</name>
<organism evidence="1 2">
    <name type="scientific">Cinchona calisaya</name>
    <dbReference type="NCBI Taxonomy" id="153742"/>
    <lineage>
        <taxon>Eukaryota</taxon>
        <taxon>Viridiplantae</taxon>
        <taxon>Streptophyta</taxon>
        <taxon>Embryophyta</taxon>
        <taxon>Tracheophyta</taxon>
        <taxon>Spermatophyta</taxon>
        <taxon>Magnoliopsida</taxon>
        <taxon>eudicotyledons</taxon>
        <taxon>Gunneridae</taxon>
        <taxon>Pentapetalae</taxon>
        <taxon>asterids</taxon>
        <taxon>lamiids</taxon>
        <taxon>Gentianales</taxon>
        <taxon>Rubiaceae</taxon>
        <taxon>Cinchonoideae</taxon>
        <taxon>Cinchoneae</taxon>
        <taxon>Cinchona</taxon>
    </lineage>
</organism>
<gene>
    <name evidence="1" type="ORF">ACH5RR_025686</name>
</gene>
<keyword evidence="2" id="KW-1185">Reference proteome</keyword>
<evidence type="ECO:0000313" key="2">
    <source>
        <dbReference type="Proteomes" id="UP001630127"/>
    </source>
</evidence>
<protein>
    <submittedName>
        <fullName evidence="1">Uncharacterized protein</fullName>
    </submittedName>
</protein>
<accession>A0ABD2Z0C1</accession>
<dbReference type="EMBL" id="JBJUIK010000011">
    <property type="protein sequence ID" value="KAL3512969.1"/>
    <property type="molecule type" value="Genomic_DNA"/>
</dbReference>
<evidence type="ECO:0000313" key="1">
    <source>
        <dbReference type="EMBL" id="KAL3512969.1"/>
    </source>
</evidence>
<comment type="caution">
    <text evidence="1">The sequence shown here is derived from an EMBL/GenBank/DDBJ whole genome shotgun (WGS) entry which is preliminary data.</text>
</comment>